<name>A0A7T0BZY6_9BACT</name>
<evidence type="ECO:0000256" key="1">
    <source>
        <dbReference type="SAM" id="Phobius"/>
    </source>
</evidence>
<feature type="transmembrane region" description="Helical" evidence="1">
    <location>
        <begin position="136"/>
        <end position="154"/>
    </location>
</feature>
<dbReference type="KEGG" id="nva:G3M78_00690"/>
<keyword evidence="1" id="KW-1133">Transmembrane helix</keyword>
<keyword evidence="1" id="KW-0812">Transmembrane</keyword>
<gene>
    <name evidence="2" type="ORF">G3M78_00690</name>
</gene>
<sequence length="167" mass="18736">MKRNEEPSHYPAGSSMKRMRGWLEDQPFWVGLVSLFLLFLGMMAFDASVARDRLASELLANLAPNGESAFITGAMRPLGNSGYAQVFDLSGGVARFKNPFPRLEEKPFVILKGSLDSERLFQVEAFEEHSLMRWKFGLSGLALAFLFGILVRSLRLGPKGCRLEEFE</sequence>
<dbReference type="EMBL" id="CP048620">
    <property type="protein sequence ID" value="QPJ64000.1"/>
    <property type="molecule type" value="Genomic_DNA"/>
</dbReference>
<dbReference type="Proteomes" id="UP000594464">
    <property type="component" value="Chromosome"/>
</dbReference>
<dbReference type="AlphaFoldDB" id="A0A7T0BZY6"/>
<reference evidence="3" key="1">
    <citation type="submission" date="2020-02" db="EMBL/GenBank/DDBJ databases">
        <title>Genomic and physiological characterization of two novel Nitrospinaceae genera.</title>
        <authorList>
            <person name="Mueller A.J."/>
            <person name="Jung M.-Y."/>
            <person name="Strachan C.R."/>
            <person name="Herbold C.W."/>
            <person name="Kirkegaard R.H."/>
            <person name="Daims H."/>
        </authorList>
    </citation>
    <scope>NUCLEOTIDE SEQUENCE [LARGE SCALE GENOMIC DNA]</scope>
</reference>
<feature type="transmembrane region" description="Helical" evidence="1">
    <location>
        <begin position="27"/>
        <end position="45"/>
    </location>
</feature>
<proteinExistence type="predicted"/>
<protein>
    <submittedName>
        <fullName evidence="2">Uncharacterized protein</fullName>
    </submittedName>
</protein>
<organism evidence="2 3">
    <name type="scientific">Candidatus Nitrohelix vancouverensis</name>
    <dbReference type="NCBI Taxonomy" id="2705534"/>
    <lineage>
        <taxon>Bacteria</taxon>
        <taxon>Pseudomonadati</taxon>
        <taxon>Nitrospinota/Tectimicrobiota group</taxon>
        <taxon>Nitrospinota</taxon>
        <taxon>Nitrospinia</taxon>
        <taxon>Nitrospinales</taxon>
        <taxon>Nitrospinaceae</taxon>
        <taxon>Candidatus Nitrohelix</taxon>
    </lineage>
</organism>
<accession>A0A7T0BZY6</accession>
<evidence type="ECO:0000313" key="2">
    <source>
        <dbReference type="EMBL" id="QPJ64000.1"/>
    </source>
</evidence>
<evidence type="ECO:0000313" key="3">
    <source>
        <dbReference type="Proteomes" id="UP000594464"/>
    </source>
</evidence>
<keyword evidence="1" id="KW-0472">Membrane</keyword>